<evidence type="ECO:0000259" key="11">
    <source>
        <dbReference type="Pfam" id="PF02558"/>
    </source>
</evidence>
<keyword evidence="6 10" id="KW-0521">NADP</keyword>
<evidence type="ECO:0000313" key="13">
    <source>
        <dbReference type="EMBL" id="MDN7123381.1"/>
    </source>
</evidence>
<comment type="caution">
    <text evidence="13">The sequence shown here is derived from an EMBL/GenBank/DDBJ whole genome shotgun (WGS) entry which is preliminary data.</text>
</comment>
<dbReference type="InterPro" id="IPR008927">
    <property type="entry name" value="6-PGluconate_DH-like_C_sf"/>
</dbReference>
<accession>A0AAW7QVF1</accession>
<dbReference type="EMBL" id="JAGGJB010000001">
    <property type="protein sequence ID" value="MDN7123381.1"/>
    <property type="molecule type" value="Genomic_DNA"/>
</dbReference>
<evidence type="ECO:0000256" key="3">
    <source>
        <dbReference type="ARBA" id="ARBA00013014"/>
    </source>
</evidence>
<evidence type="ECO:0000256" key="2">
    <source>
        <dbReference type="ARBA" id="ARBA00007870"/>
    </source>
</evidence>
<evidence type="ECO:0000256" key="4">
    <source>
        <dbReference type="ARBA" id="ARBA00019465"/>
    </source>
</evidence>
<dbReference type="GO" id="GO:0050661">
    <property type="term" value="F:NADP binding"/>
    <property type="evidence" value="ECO:0007669"/>
    <property type="project" value="TreeGrafter"/>
</dbReference>
<dbReference type="InterPro" id="IPR050838">
    <property type="entry name" value="Ketopantoate_reductase"/>
</dbReference>
<evidence type="ECO:0000256" key="8">
    <source>
        <dbReference type="ARBA" id="ARBA00032024"/>
    </source>
</evidence>
<dbReference type="RefSeq" id="WP_301773748.1">
    <property type="nucleotide sequence ID" value="NZ_JAGGJB010000001.1"/>
</dbReference>
<feature type="domain" description="Ketopantoate reductase N-terminal" evidence="11">
    <location>
        <begin position="7"/>
        <end position="141"/>
    </location>
</feature>
<evidence type="ECO:0000256" key="10">
    <source>
        <dbReference type="RuleBase" id="RU362068"/>
    </source>
</evidence>
<dbReference type="PANTHER" id="PTHR43765:SF2">
    <property type="entry name" value="2-DEHYDROPANTOATE 2-REDUCTASE"/>
    <property type="match status" value="1"/>
</dbReference>
<comment type="pathway">
    <text evidence="1 10">Cofactor biosynthesis; (R)-pantothenate biosynthesis; (R)-pantoate from 3-methyl-2-oxobutanoate: step 2/2.</text>
</comment>
<dbReference type="InterPro" id="IPR013752">
    <property type="entry name" value="KPA_reductase"/>
</dbReference>
<dbReference type="Gene3D" id="1.10.1040.10">
    <property type="entry name" value="N-(1-d-carboxylethyl)-l-norvaline Dehydrogenase, domain 2"/>
    <property type="match status" value="1"/>
</dbReference>
<comment type="similarity">
    <text evidence="2 10">Belongs to the ketopantoate reductase family.</text>
</comment>
<dbReference type="GO" id="GO:0008677">
    <property type="term" value="F:2-dehydropantoate 2-reductase activity"/>
    <property type="evidence" value="ECO:0007669"/>
    <property type="project" value="UniProtKB-EC"/>
</dbReference>
<name>A0AAW7QVF1_9GAMM</name>
<feature type="domain" description="Ketopantoate reductase C-terminal" evidence="12">
    <location>
        <begin position="168"/>
        <end position="287"/>
    </location>
</feature>
<reference evidence="15 16" key="1">
    <citation type="submission" date="2021-03" db="EMBL/GenBank/DDBJ databases">
        <title>Pseudidiomarina terrestris, a new bacterium isolated from saline soil.</title>
        <authorList>
            <person name="Galisteo C."/>
            <person name="De La Haba R."/>
            <person name="Sanchez-Porro C."/>
            <person name="Ventosa A."/>
        </authorList>
    </citation>
    <scope>NUCLEOTIDE SEQUENCE [LARGE SCALE GENOMIC DNA]</scope>
    <source>
        <strain evidence="13 16">1APP75-32.1</strain>
        <strain evidence="15">1APR75-15</strain>
        <strain evidence="14">1ASR75-15</strain>
    </source>
</reference>
<evidence type="ECO:0000256" key="5">
    <source>
        <dbReference type="ARBA" id="ARBA00022655"/>
    </source>
</evidence>
<gene>
    <name evidence="13" type="ORF">J6I90_00625</name>
    <name evidence="14" type="ORF">J6I92_03280</name>
</gene>
<evidence type="ECO:0000313" key="16">
    <source>
        <dbReference type="Proteomes" id="UP001169492"/>
    </source>
</evidence>
<dbReference type="GO" id="GO:0015940">
    <property type="term" value="P:pantothenate biosynthetic process"/>
    <property type="evidence" value="ECO:0007669"/>
    <property type="project" value="UniProtKB-KW"/>
</dbReference>
<protein>
    <recommendedName>
        <fullName evidence="4 10">2-dehydropantoate 2-reductase</fullName>
        <ecNumber evidence="3 10">1.1.1.169</ecNumber>
    </recommendedName>
    <alternativeName>
        <fullName evidence="8 10">Ketopantoate reductase</fullName>
    </alternativeName>
</protein>
<evidence type="ECO:0000256" key="7">
    <source>
        <dbReference type="ARBA" id="ARBA00023002"/>
    </source>
</evidence>
<dbReference type="Pfam" id="PF08546">
    <property type="entry name" value="ApbA_C"/>
    <property type="match status" value="1"/>
</dbReference>
<keyword evidence="7 10" id="KW-0560">Oxidoreductase</keyword>
<evidence type="ECO:0000256" key="6">
    <source>
        <dbReference type="ARBA" id="ARBA00022857"/>
    </source>
</evidence>
<dbReference type="InterPro" id="IPR036291">
    <property type="entry name" value="NAD(P)-bd_dom_sf"/>
</dbReference>
<dbReference type="Pfam" id="PF02558">
    <property type="entry name" value="ApbA"/>
    <property type="match status" value="1"/>
</dbReference>
<dbReference type="InterPro" id="IPR003710">
    <property type="entry name" value="ApbA"/>
</dbReference>
<dbReference type="Proteomes" id="UP001169492">
    <property type="component" value="Unassembled WGS sequence"/>
</dbReference>
<organism evidence="13 16">
    <name type="scientific">Pseudidiomarina terrestris</name>
    <dbReference type="NCBI Taxonomy" id="2820060"/>
    <lineage>
        <taxon>Bacteria</taxon>
        <taxon>Pseudomonadati</taxon>
        <taxon>Pseudomonadota</taxon>
        <taxon>Gammaproteobacteria</taxon>
        <taxon>Alteromonadales</taxon>
        <taxon>Idiomarinaceae</taxon>
        <taxon>Pseudidiomarina</taxon>
    </lineage>
</organism>
<dbReference type="Gene3D" id="3.40.50.720">
    <property type="entry name" value="NAD(P)-binding Rossmann-like Domain"/>
    <property type="match status" value="1"/>
</dbReference>
<evidence type="ECO:0000313" key="15">
    <source>
        <dbReference type="Proteomes" id="UP001169491"/>
    </source>
</evidence>
<keyword evidence="5 10" id="KW-0566">Pantothenate biosynthesis</keyword>
<evidence type="ECO:0000256" key="1">
    <source>
        <dbReference type="ARBA" id="ARBA00004994"/>
    </source>
</evidence>
<dbReference type="SUPFAM" id="SSF48179">
    <property type="entry name" value="6-phosphogluconate dehydrogenase C-terminal domain-like"/>
    <property type="match status" value="1"/>
</dbReference>
<dbReference type="AlphaFoldDB" id="A0AAW7QVF1"/>
<evidence type="ECO:0000259" key="12">
    <source>
        <dbReference type="Pfam" id="PF08546"/>
    </source>
</evidence>
<comment type="function">
    <text evidence="10">Catalyzes the NADPH-dependent reduction of ketopantoate into pantoic acid.</text>
</comment>
<sequence>MSNALPWLVIGQGAIGSLMAIRLAEQGLPVQLKLRQEAPAKTSTTLTCGDKSVRLPTTRSVTQACWIFAAVKAYDVAPLLRELHQSPAFRSSTLVLSYNGMLNDEATLLRPHDLHWVTTHGAYRELDRVVHAGHGQSWLGTQQAGLAQPQELCKQLAQALPPLTWDANIATRRWHKLAVNCLINPFTVVHHCRNGELLQQVSAAQWQQVAEEIVALAAVRGIELEAARLIDHARQVASATAANRSSMLQDYRLGRTTEISYLNGFIASASAEAGLTAPANAALAQQVLELSRDRDLR</sequence>
<dbReference type="Proteomes" id="UP001169491">
    <property type="component" value="Unassembled WGS sequence"/>
</dbReference>
<dbReference type="NCBIfam" id="TIGR00745">
    <property type="entry name" value="apbA_panE"/>
    <property type="match status" value="1"/>
</dbReference>
<proteinExistence type="inferred from homology"/>
<comment type="catalytic activity">
    <reaction evidence="9 10">
        <text>(R)-pantoate + NADP(+) = 2-dehydropantoate + NADPH + H(+)</text>
        <dbReference type="Rhea" id="RHEA:16233"/>
        <dbReference type="ChEBI" id="CHEBI:11561"/>
        <dbReference type="ChEBI" id="CHEBI:15378"/>
        <dbReference type="ChEBI" id="CHEBI:15980"/>
        <dbReference type="ChEBI" id="CHEBI:57783"/>
        <dbReference type="ChEBI" id="CHEBI:58349"/>
        <dbReference type="EC" id="1.1.1.169"/>
    </reaction>
</comment>
<keyword evidence="15" id="KW-1185">Reference proteome</keyword>
<evidence type="ECO:0000313" key="14">
    <source>
        <dbReference type="EMBL" id="MDN7128894.1"/>
    </source>
</evidence>
<dbReference type="SUPFAM" id="SSF51735">
    <property type="entry name" value="NAD(P)-binding Rossmann-fold domains"/>
    <property type="match status" value="1"/>
</dbReference>
<dbReference type="EMBL" id="JAGGJC010000001">
    <property type="protein sequence ID" value="MDN7128894.1"/>
    <property type="molecule type" value="Genomic_DNA"/>
</dbReference>
<dbReference type="InterPro" id="IPR013332">
    <property type="entry name" value="KPR_N"/>
</dbReference>
<dbReference type="EC" id="1.1.1.169" evidence="3 10"/>
<dbReference type="InterPro" id="IPR013328">
    <property type="entry name" value="6PGD_dom2"/>
</dbReference>
<dbReference type="PANTHER" id="PTHR43765">
    <property type="entry name" value="2-DEHYDROPANTOATE 2-REDUCTASE-RELATED"/>
    <property type="match status" value="1"/>
</dbReference>
<evidence type="ECO:0000256" key="9">
    <source>
        <dbReference type="ARBA" id="ARBA00048793"/>
    </source>
</evidence>
<dbReference type="GO" id="GO:0005737">
    <property type="term" value="C:cytoplasm"/>
    <property type="evidence" value="ECO:0007669"/>
    <property type="project" value="TreeGrafter"/>
</dbReference>